<evidence type="ECO:0000313" key="7">
    <source>
        <dbReference type="EMBL" id="OVA09305.1"/>
    </source>
</evidence>
<dbReference type="EMBL" id="MVGT01002135">
    <property type="protein sequence ID" value="OVA09305.1"/>
    <property type="molecule type" value="Genomic_DNA"/>
</dbReference>
<sequence length="408" mass="46093">MGNQLGGTSIVTPRDQLPPIRLSSEDLRLYEDAVQNDVDVRKFDMDLQARTHHAINALASGFHQPLSFSFDVVKEVVTNCFLETDQRVVEVILEGKKDIWNNKELCSLIDEYFKTSLHTLDFCIAIEKCLTNARDRQTILRAALQRLANSTPGGDEYKKAMEDLERYKSVQTHFTGEMLELFGTVYCEHFQMLQMLQTQRIQLDKKLKKVKSWRKTANIIFVATFVTILICSIVTAAVAAPPIVTAMVAAGAATAAWAPTERWLKKLWKGYEDAVKEQKEAISSMQAGTIVAIRDLENIRLLVERLGMETANSFRQINGNLLVEGNINGNLLVEGNINGNLLVEERINGNLLFLEEKNKIQLVIQEIENKVSIFSRNIDELGEYVSCCSRNIQKARSVVLQRIMKTPT</sequence>
<keyword evidence="3 6" id="KW-0812">Transmembrane</keyword>
<dbReference type="InParanoid" id="A0A200QFU5"/>
<dbReference type="AlphaFoldDB" id="A0A200QFU5"/>
<comment type="caution">
    <text evidence="7">The sequence shown here is derived from an EMBL/GenBank/DDBJ whole genome shotgun (WGS) entry which is preliminary data.</text>
</comment>
<dbReference type="Proteomes" id="UP000195402">
    <property type="component" value="Unassembled WGS sequence"/>
</dbReference>
<dbReference type="OrthoDB" id="1866678at2759"/>
<name>A0A200QFU5_MACCD</name>
<dbReference type="GO" id="GO:0016020">
    <property type="term" value="C:membrane"/>
    <property type="evidence" value="ECO:0007669"/>
    <property type="project" value="UniProtKB-SubCell"/>
</dbReference>
<evidence type="ECO:0000256" key="6">
    <source>
        <dbReference type="SAM" id="Phobius"/>
    </source>
</evidence>
<keyword evidence="8" id="KW-1185">Reference proteome</keyword>
<dbReference type="InterPro" id="IPR007749">
    <property type="entry name" value="DUF677"/>
</dbReference>
<evidence type="ECO:0000256" key="2">
    <source>
        <dbReference type="ARBA" id="ARBA00009074"/>
    </source>
</evidence>
<organism evidence="7 8">
    <name type="scientific">Macleaya cordata</name>
    <name type="common">Five-seeded plume-poppy</name>
    <name type="synonym">Bocconia cordata</name>
    <dbReference type="NCBI Taxonomy" id="56857"/>
    <lineage>
        <taxon>Eukaryota</taxon>
        <taxon>Viridiplantae</taxon>
        <taxon>Streptophyta</taxon>
        <taxon>Embryophyta</taxon>
        <taxon>Tracheophyta</taxon>
        <taxon>Spermatophyta</taxon>
        <taxon>Magnoliopsida</taxon>
        <taxon>Ranunculales</taxon>
        <taxon>Papaveraceae</taxon>
        <taxon>Papaveroideae</taxon>
        <taxon>Macleaya</taxon>
    </lineage>
</organism>
<evidence type="ECO:0000256" key="1">
    <source>
        <dbReference type="ARBA" id="ARBA00004370"/>
    </source>
</evidence>
<dbReference type="Pfam" id="PF05055">
    <property type="entry name" value="DUF677"/>
    <property type="match status" value="2"/>
</dbReference>
<keyword evidence="5 6" id="KW-0472">Membrane</keyword>
<feature type="transmembrane region" description="Helical" evidence="6">
    <location>
        <begin position="216"/>
        <end position="237"/>
    </location>
</feature>
<accession>A0A200QFU5</accession>
<dbReference type="PANTHER" id="PTHR31113">
    <property type="entry name" value="UPF0496 PROTEIN 3-RELATED"/>
    <property type="match status" value="1"/>
</dbReference>
<proteinExistence type="inferred from homology"/>
<keyword evidence="4 6" id="KW-1133">Transmembrane helix</keyword>
<evidence type="ECO:0000256" key="4">
    <source>
        <dbReference type="ARBA" id="ARBA00022989"/>
    </source>
</evidence>
<dbReference type="OMA" id="RTHHAIN"/>
<comment type="similarity">
    <text evidence="2">Belongs to the UPF0496 family.</text>
</comment>
<protein>
    <submittedName>
        <fullName evidence="7">Uncharacterized protein</fullName>
    </submittedName>
</protein>
<evidence type="ECO:0000313" key="8">
    <source>
        <dbReference type="Proteomes" id="UP000195402"/>
    </source>
</evidence>
<gene>
    <name evidence="7" type="ORF">BVC80_897g8</name>
</gene>
<evidence type="ECO:0000256" key="3">
    <source>
        <dbReference type="ARBA" id="ARBA00022692"/>
    </source>
</evidence>
<dbReference type="PANTHER" id="PTHR31113:SF3">
    <property type="entry name" value="UPF0496 PROTEIN 1"/>
    <property type="match status" value="1"/>
</dbReference>
<dbReference type="STRING" id="56857.A0A200QFU5"/>
<comment type="subcellular location">
    <subcellularLocation>
        <location evidence="1">Membrane</location>
    </subcellularLocation>
</comment>
<evidence type="ECO:0000256" key="5">
    <source>
        <dbReference type="ARBA" id="ARBA00023136"/>
    </source>
</evidence>
<reference evidence="7 8" key="1">
    <citation type="journal article" date="2017" name="Mol. Plant">
        <title>The Genome of Medicinal Plant Macleaya cordata Provides New Insights into Benzylisoquinoline Alkaloids Metabolism.</title>
        <authorList>
            <person name="Liu X."/>
            <person name="Liu Y."/>
            <person name="Huang P."/>
            <person name="Ma Y."/>
            <person name="Qing Z."/>
            <person name="Tang Q."/>
            <person name="Cao H."/>
            <person name="Cheng P."/>
            <person name="Zheng Y."/>
            <person name="Yuan Z."/>
            <person name="Zhou Y."/>
            <person name="Liu J."/>
            <person name="Tang Z."/>
            <person name="Zhuo Y."/>
            <person name="Zhang Y."/>
            <person name="Yu L."/>
            <person name="Huang J."/>
            <person name="Yang P."/>
            <person name="Peng Q."/>
            <person name="Zhang J."/>
            <person name="Jiang W."/>
            <person name="Zhang Z."/>
            <person name="Lin K."/>
            <person name="Ro D.K."/>
            <person name="Chen X."/>
            <person name="Xiong X."/>
            <person name="Shang Y."/>
            <person name="Huang S."/>
            <person name="Zeng J."/>
        </authorList>
    </citation>
    <scope>NUCLEOTIDE SEQUENCE [LARGE SCALE GENOMIC DNA]</scope>
    <source>
        <strain evidence="8">cv. BLH2017</strain>
        <tissue evidence="7">Root</tissue>
    </source>
</reference>